<feature type="region of interest" description="Disordered" evidence="1">
    <location>
        <begin position="64"/>
        <end position="96"/>
    </location>
</feature>
<dbReference type="Proteomes" id="UP001472677">
    <property type="component" value="Unassembled WGS sequence"/>
</dbReference>
<protein>
    <submittedName>
        <fullName evidence="2">Uncharacterized protein</fullName>
    </submittedName>
</protein>
<reference evidence="2 3" key="1">
    <citation type="journal article" date="2024" name="G3 (Bethesda)">
        <title>Genome assembly of Hibiscus sabdariffa L. provides insights into metabolisms of medicinal natural products.</title>
        <authorList>
            <person name="Kim T."/>
        </authorList>
    </citation>
    <scope>NUCLEOTIDE SEQUENCE [LARGE SCALE GENOMIC DNA]</scope>
    <source>
        <strain evidence="2">TK-2024</strain>
        <tissue evidence="2">Old leaves</tissue>
    </source>
</reference>
<evidence type="ECO:0000313" key="3">
    <source>
        <dbReference type="Proteomes" id="UP001472677"/>
    </source>
</evidence>
<proteinExistence type="predicted"/>
<feature type="compositionally biased region" description="Basic and acidic residues" evidence="1">
    <location>
        <begin position="86"/>
        <end position="96"/>
    </location>
</feature>
<accession>A0ABR2DJV8</accession>
<name>A0ABR2DJV8_9ROSI</name>
<dbReference type="EMBL" id="JBBPBM010000025">
    <property type="protein sequence ID" value="KAK8540170.1"/>
    <property type="molecule type" value="Genomic_DNA"/>
</dbReference>
<evidence type="ECO:0000313" key="2">
    <source>
        <dbReference type="EMBL" id="KAK8540170.1"/>
    </source>
</evidence>
<organism evidence="2 3">
    <name type="scientific">Hibiscus sabdariffa</name>
    <name type="common">roselle</name>
    <dbReference type="NCBI Taxonomy" id="183260"/>
    <lineage>
        <taxon>Eukaryota</taxon>
        <taxon>Viridiplantae</taxon>
        <taxon>Streptophyta</taxon>
        <taxon>Embryophyta</taxon>
        <taxon>Tracheophyta</taxon>
        <taxon>Spermatophyta</taxon>
        <taxon>Magnoliopsida</taxon>
        <taxon>eudicotyledons</taxon>
        <taxon>Gunneridae</taxon>
        <taxon>Pentapetalae</taxon>
        <taxon>rosids</taxon>
        <taxon>malvids</taxon>
        <taxon>Malvales</taxon>
        <taxon>Malvaceae</taxon>
        <taxon>Malvoideae</taxon>
        <taxon>Hibiscus</taxon>
    </lineage>
</organism>
<sequence>MLYVSEMILDGGEGYQSYHNTRIWWKPRVNQLQLRWRYNMQLRKLWPAARMEVGVELVAIGNQSSGRKHGRSIANYGSSDDGQFSETDRDWAWEKD</sequence>
<comment type="caution">
    <text evidence="2">The sequence shown here is derived from an EMBL/GenBank/DDBJ whole genome shotgun (WGS) entry which is preliminary data.</text>
</comment>
<gene>
    <name evidence="2" type="ORF">V6N12_046461</name>
</gene>
<keyword evidence="3" id="KW-1185">Reference proteome</keyword>
<feature type="compositionally biased region" description="Polar residues" evidence="1">
    <location>
        <begin position="75"/>
        <end position="85"/>
    </location>
</feature>
<evidence type="ECO:0000256" key="1">
    <source>
        <dbReference type="SAM" id="MobiDB-lite"/>
    </source>
</evidence>